<dbReference type="InterPro" id="IPR036047">
    <property type="entry name" value="F-box-like_dom_sf"/>
</dbReference>
<dbReference type="AlphaFoldDB" id="A0A165FS05"/>
<keyword evidence="3" id="KW-1185">Reference proteome</keyword>
<evidence type="ECO:0008006" key="4">
    <source>
        <dbReference type="Google" id="ProtNLM"/>
    </source>
</evidence>
<sequence length="185" mass="21572">MSKHVVPDDEEMYSDGDEEYSDDSDQEESDDDGDQEESDGDDDFSPDQSLPQLPAHLKLPIELELRVLDFFGTPWDDLWLNMRRVCTAWRDHIEARARNKWIRRAQLHFANPPDFALKLITTSSWKFQRLEEDGTAVLQDTDCAEEYKKRVIRECKQTGDPDIILGHYVFDIEVRSLRVPILAPF</sequence>
<organism evidence="2 3">
    <name type="scientific">Exidia glandulosa HHB12029</name>
    <dbReference type="NCBI Taxonomy" id="1314781"/>
    <lineage>
        <taxon>Eukaryota</taxon>
        <taxon>Fungi</taxon>
        <taxon>Dikarya</taxon>
        <taxon>Basidiomycota</taxon>
        <taxon>Agaricomycotina</taxon>
        <taxon>Agaricomycetes</taxon>
        <taxon>Auriculariales</taxon>
        <taxon>Exidiaceae</taxon>
        <taxon>Exidia</taxon>
    </lineage>
</organism>
<protein>
    <recommendedName>
        <fullName evidence="4">F-box domain-containing protein</fullName>
    </recommendedName>
</protein>
<evidence type="ECO:0000256" key="1">
    <source>
        <dbReference type="SAM" id="MobiDB-lite"/>
    </source>
</evidence>
<feature type="region of interest" description="Disordered" evidence="1">
    <location>
        <begin position="1"/>
        <end position="51"/>
    </location>
</feature>
<dbReference type="EMBL" id="KV426073">
    <property type="protein sequence ID" value="KZV89441.1"/>
    <property type="molecule type" value="Genomic_DNA"/>
</dbReference>
<dbReference type="OrthoDB" id="2997776at2759"/>
<dbReference type="SUPFAM" id="SSF81383">
    <property type="entry name" value="F-box domain"/>
    <property type="match status" value="1"/>
</dbReference>
<feature type="compositionally biased region" description="Acidic residues" evidence="1">
    <location>
        <begin position="8"/>
        <end position="45"/>
    </location>
</feature>
<name>A0A165FS05_EXIGL</name>
<accession>A0A165FS05</accession>
<dbReference type="Proteomes" id="UP000077266">
    <property type="component" value="Unassembled WGS sequence"/>
</dbReference>
<dbReference type="InParanoid" id="A0A165FS05"/>
<gene>
    <name evidence="2" type="ORF">EXIGLDRAFT_147618</name>
</gene>
<evidence type="ECO:0000313" key="3">
    <source>
        <dbReference type="Proteomes" id="UP000077266"/>
    </source>
</evidence>
<reference evidence="2 3" key="1">
    <citation type="journal article" date="2016" name="Mol. Biol. Evol.">
        <title>Comparative Genomics of Early-Diverging Mushroom-Forming Fungi Provides Insights into the Origins of Lignocellulose Decay Capabilities.</title>
        <authorList>
            <person name="Nagy L.G."/>
            <person name="Riley R."/>
            <person name="Tritt A."/>
            <person name="Adam C."/>
            <person name="Daum C."/>
            <person name="Floudas D."/>
            <person name="Sun H."/>
            <person name="Yadav J.S."/>
            <person name="Pangilinan J."/>
            <person name="Larsson K.H."/>
            <person name="Matsuura K."/>
            <person name="Barry K."/>
            <person name="Labutti K."/>
            <person name="Kuo R."/>
            <person name="Ohm R.A."/>
            <person name="Bhattacharya S.S."/>
            <person name="Shirouzu T."/>
            <person name="Yoshinaga Y."/>
            <person name="Martin F.M."/>
            <person name="Grigoriev I.V."/>
            <person name="Hibbett D.S."/>
        </authorList>
    </citation>
    <scope>NUCLEOTIDE SEQUENCE [LARGE SCALE GENOMIC DNA]</scope>
    <source>
        <strain evidence="2 3">HHB12029</strain>
    </source>
</reference>
<proteinExistence type="predicted"/>
<evidence type="ECO:0000313" key="2">
    <source>
        <dbReference type="EMBL" id="KZV89441.1"/>
    </source>
</evidence>